<keyword evidence="1" id="KW-0175">Coiled coil</keyword>
<evidence type="ECO:0000313" key="5">
    <source>
        <dbReference type="Proteomes" id="UP001431209"/>
    </source>
</evidence>
<sequence>MSKRQRSGDDDDHRDYKRDRKNEENSEEELERQLKKLSDKVEERKKKAGVSELLTTDDYFKKNAEFRAWLLQSKKKYFDELNTKKCQHYFKKFVKRGKLPAEYYKEGGIQSLSKERTNHKWNFKGSDHHVIDHDEVIDFRRDEANIKRSRNNQDPRAPNTSDTNRDIMNREDDLKRRKVQDKLYNKRRESDLEELVPKPDPGSFKAKLEKKRAAHVRRDDLDDEYGVSDDLINDVDNEKAFFIQSMNKQNNAKMRKQEELQKKLADYQAREDATMEEFKKQMGLSNRFTSQSTE</sequence>
<dbReference type="EMBL" id="JAOPGA020000988">
    <property type="protein sequence ID" value="KAL0483752.1"/>
    <property type="molecule type" value="Genomic_DNA"/>
</dbReference>
<dbReference type="InterPro" id="IPR044688">
    <property type="entry name" value="SCI-1-like"/>
</dbReference>
<dbReference type="EMBL" id="JAOPGA020000552">
    <property type="protein sequence ID" value="KAL0479401.1"/>
    <property type="molecule type" value="Genomic_DNA"/>
</dbReference>
<feature type="compositionally biased region" description="Basic and acidic residues" evidence="2">
    <location>
        <begin position="31"/>
        <end position="45"/>
    </location>
</feature>
<organism evidence="3 5">
    <name type="scientific">Acrasis kona</name>
    <dbReference type="NCBI Taxonomy" id="1008807"/>
    <lineage>
        <taxon>Eukaryota</taxon>
        <taxon>Discoba</taxon>
        <taxon>Heterolobosea</taxon>
        <taxon>Tetramitia</taxon>
        <taxon>Eutetramitia</taxon>
        <taxon>Acrasidae</taxon>
        <taxon>Acrasis</taxon>
    </lineage>
</organism>
<feature type="coiled-coil region" evidence="1">
    <location>
        <begin position="243"/>
        <end position="277"/>
    </location>
</feature>
<feature type="region of interest" description="Disordered" evidence="2">
    <location>
        <begin position="145"/>
        <end position="175"/>
    </location>
</feature>
<feature type="region of interest" description="Disordered" evidence="2">
    <location>
        <begin position="1"/>
        <end position="45"/>
    </location>
</feature>
<proteinExistence type="predicted"/>
<accession>A0AAW2YR31</accession>
<reference evidence="3 5" key="1">
    <citation type="submission" date="2024-03" db="EMBL/GenBank/DDBJ databases">
        <title>The Acrasis kona genome and developmental transcriptomes reveal deep origins of eukaryotic multicellular pathways.</title>
        <authorList>
            <person name="Sheikh S."/>
            <person name="Fu C.-J."/>
            <person name="Brown M.W."/>
            <person name="Baldauf S.L."/>
        </authorList>
    </citation>
    <scope>NUCLEOTIDE SEQUENCE [LARGE SCALE GENOMIC DNA]</scope>
    <source>
        <strain evidence="3 5">ATCC MYA-3509</strain>
    </source>
</reference>
<evidence type="ECO:0000256" key="2">
    <source>
        <dbReference type="SAM" id="MobiDB-lite"/>
    </source>
</evidence>
<dbReference type="PANTHER" id="PTHR34117:SF1">
    <property type="entry name" value="STYLE CELL-CYCLE INHIBITOR 1"/>
    <property type="match status" value="1"/>
</dbReference>
<dbReference type="PANTHER" id="PTHR34117">
    <property type="entry name" value="STYLE CELL-CYCLE INHIBITOR 1"/>
    <property type="match status" value="1"/>
</dbReference>
<dbReference type="AlphaFoldDB" id="A0AAW2YR31"/>
<comment type="caution">
    <text evidence="3">The sequence shown here is derived from an EMBL/GenBank/DDBJ whole genome shotgun (WGS) entry which is preliminary data.</text>
</comment>
<feature type="region of interest" description="Disordered" evidence="2">
    <location>
        <begin position="188"/>
        <end position="210"/>
    </location>
</feature>
<feature type="compositionally biased region" description="Polar residues" evidence="2">
    <location>
        <begin position="152"/>
        <end position="162"/>
    </location>
</feature>
<evidence type="ECO:0000313" key="3">
    <source>
        <dbReference type="EMBL" id="KAL0479401.1"/>
    </source>
</evidence>
<evidence type="ECO:0000256" key="1">
    <source>
        <dbReference type="SAM" id="Coils"/>
    </source>
</evidence>
<feature type="compositionally biased region" description="Basic and acidic residues" evidence="2">
    <location>
        <begin position="163"/>
        <end position="175"/>
    </location>
</feature>
<protein>
    <submittedName>
        <fullName evidence="3">Aspartyl/glutamyl-tRNA amidotransferase subunit B</fullName>
    </submittedName>
    <submittedName>
        <fullName evidence="4">GatB</fullName>
    </submittedName>
</protein>
<feature type="compositionally biased region" description="Basic and acidic residues" evidence="2">
    <location>
        <begin position="1"/>
        <end position="24"/>
    </location>
</feature>
<dbReference type="Proteomes" id="UP001431209">
    <property type="component" value="Unassembled WGS sequence"/>
</dbReference>
<keyword evidence="5" id="KW-1185">Reference proteome</keyword>
<gene>
    <name evidence="4" type="ORF">AKO1_004416</name>
    <name evidence="3" type="ORF">AKO1_007600</name>
</gene>
<evidence type="ECO:0000313" key="4">
    <source>
        <dbReference type="EMBL" id="KAL0483752.1"/>
    </source>
</evidence>
<name>A0AAW2YR31_9EUKA</name>